<dbReference type="STRING" id="4615.A0A199V6N8"/>
<evidence type="ECO:0000313" key="9">
    <source>
        <dbReference type="RefSeq" id="XP_020094714.1"/>
    </source>
</evidence>
<sequence length="201" mass="22809">MGTLMRCCLQSILKLVNSVIGMVGIGMVLYSLWMIRVYYKHPNVHWTDHSPPWFICVSLGLGVFVCFVSCSGHVAAETSNGHCLSCYMFFIFLLIAMEAAITADVFLNRNWEEDFPKDPTGRFESFKNFLRSNFEMCEWIGFVVVAAEGLCMFLSMILRALGPDHGIYCDRDEENMYATVPLLGNQVHQAPPYFADPLLHK</sequence>
<gene>
    <name evidence="9" type="primary">LOC109714482</name>
    <name evidence="6" type="ORF">ACMD2_03445</name>
</gene>
<feature type="transmembrane region" description="Helical" evidence="5">
    <location>
        <begin position="87"/>
        <end position="107"/>
    </location>
</feature>
<protein>
    <submittedName>
        <fullName evidence="6 9">Tetraspanin-19</fullName>
    </submittedName>
</protein>
<reference evidence="6 7" key="1">
    <citation type="journal article" date="2016" name="DNA Res.">
        <title>The draft genome of MD-2 pineapple using hybrid error correction of long reads.</title>
        <authorList>
            <person name="Redwan R.M."/>
            <person name="Saidin A."/>
            <person name="Kumar S.V."/>
        </authorList>
    </citation>
    <scope>NUCLEOTIDE SEQUENCE [LARGE SCALE GENOMIC DNA]</scope>
    <source>
        <strain evidence="7">cv. MD2</strain>
        <tissue evidence="6">Leaf</tissue>
    </source>
</reference>
<accession>A0A199V6N8</accession>
<keyword evidence="4 5" id="KW-0472">Membrane</keyword>
<dbReference type="AlphaFoldDB" id="A0A199V6N8"/>
<dbReference type="GO" id="GO:0016020">
    <property type="term" value="C:membrane"/>
    <property type="evidence" value="ECO:0007669"/>
    <property type="project" value="UniProtKB-SubCell"/>
</dbReference>
<evidence type="ECO:0000256" key="1">
    <source>
        <dbReference type="ARBA" id="ARBA00004141"/>
    </source>
</evidence>
<dbReference type="Proteomes" id="UP000092600">
    <property type="component" value="Unassembled WGS sequence"/>
</dbReference>
<keyword evidence="2 5" id="KW-0812">Transmembrane</keyword>
<reference evidence="9" key="2">
    <citation type="submission" date="2025-04" db="UniProtKB">
        <authorList>
            <consortium name="RefSeq"/>
        </authorList>
    </citation>
    <scope>IDENTIFICATION</scope>
    <source>
        <tissue evidence="9">Leaf</tissue>
    </source>
</reference>
<evidence type="ECO:0000256" key="4">
    <source>
        <dbReference type="ARBA" id="ARBA00023136"/>
    </source>
</evidence>
<dbReference type="GeneID" id="109714482"/>
<evidence type="ECO:0000313" key="7">
    <source>
        <dbReference type="Proteomes" id="UP000092600"/>
    </source>
</evidence>
<keyword evidence="8" id="KW-1185">Reference proteome</keyword>
<dbReference type="RefSeq" id="XP_020094714.1">
    <property type="nucleotide sequence ID" value="XM_020239125.1"/>
</dbReference>
<dbReference type="Proteomes" id="UP000515123">
    <property type="component" value="Linkage group 8"/>
</dbReference>
<dbReference type="InterPro" id="IPR018499">
    <property type="entry name" value="Tetraspanin/Peripherin"/>
</dbReference>
<keyword evidence="3 5" id="KW-1133">Transmembrane helix</keyword>
<comment type="subcellular location">
    <subcellularLocation>
        <location evidence="1">Membrane</location>
        <topology evidence="1">Multi-pass membrane protein</topology>
    </subcellularLocation>
</comment>
<evidence type="ECO:0000256" key="3">
    <source>
        <dbReference type="ARBA" id="ARBA00022989"/>
    </source>
</evidence>
<proteinExistence type="predicted"/>
<dbReference type="EMBL" id="LSRQ01002999">
    <property type="protein sequence ID" value="OAY72734.1"/>
    <property type="molecule type" value="Genomic_DNA"/>
</dbReference>
<evidence type="ECO:0000313" key="6">
    <source>
        <dbReference type="EMBL" id="OAY72734.1"/>
    </source>
</evidence>
<evidence type="ECO:0000256" key="2">
    <source>
        <dbReference type="ARBA" id="ARBA00022692"/>
    </source>
</evidence>
<evidence type="ECO:0000256" key="5">
    <source>
        <dbReference type="SAM" id="Phobius"/>
    </source>
</evidence>
<organism evidence="6 7">
    <name type="scientific">Ananas comosus</name>
    <name type="common">Pineapple</name>
    <name type="synonym">Ananas ananas</name>
    <dbReference type="NCBI Taxonomy" id="4615"/>
    <lineage>
        <taxon>Eukaryota</taxon>
        <taxon>Viridiplantae</taxon>
        <taxon>Streptophyta</taxon>
        <taxon>Embryophyta</taxon>
        <taxon>Tracheophyta</taxon>
        <taxon>Spermatophyta</taxon>
        <taxon>Magnoliopsida</taxon>
        <taxon>Liliopsida</taxon>
        <taxon>Poales</taxon>
        <taxon>Bromeliaceae</taxon>
        <taxon>Bromelioideae</taxon>
        <taxon>Ananas</taxon>
    </lineage>
</organism>
<evidence type="ECO:0000313" key="8">
    <source>
        <dbReference type="Proteomes" id="UP000515123"/>
    </source>
</evidence>
<feature type="transmembrane region" description="Helical" evidence="5">
    <location>
        <begin position="139"/>
        <end position="161"/>
    </location>
</feature>
<feature type="transmembrane region" description="Helical" evidence="5">
    <location>
        <begin position="12"/>
        <end position="32"/>
    </location>
</feature>
<dbReference type="OrthoDB" id="1542002at2759"/>
<dbReference type="Pfam" id="PF00335">
    <property type="entry name" value="Tetraspanin"/>
    <property type="match status" value="1"/>
</dbReference>
<name>A0A199V6N8_ANACO</name>
<feature type="transmembrane region" description="Helical" evidence="5">
    <location>
        <begin position="52"/>
        <end position="75"/>
    </location>
</feature>